<sequence length="117" mass="13082">MRYVLTAVFVGLFALPAQADGFYKVDDRNTFVSLLDGRELTRVGIKLRVTPDGQIQGRAFGYDVTGSWSWNSGYFCRDLYWGGDDLGQNCQEVKVQGDTLRFTSDRGVGDSADLRLK</sequence>
<proteinExistence type="predicted"/>
<dbReference type="RefSeq" id="WP_157708462.1">
    <property type="nucleotide sequence ID" value="NZ_CP034348.1"/>
</dbReference>
<accession>A0A6I6IVY2</accession>
<protein>
    <submittedName>
        <fullName evidence="2">Dihydrodipicolinate reductase</fullName>
    </submittedName>
</protein>
<organism evidence="2 3">
    <name type="scientific">Roseovarius faecimaris</name>
    <dbReference type="NCBI Taxonomy" id="2494550"/>
    <lineage>
        <taxon>Bacteria</taxon>
        <taxon>Pseudomonadati</taxon>
        <taxon>Pseudomonadota</taxon>
        <taxon>Alphaproteobacteria</taxon>
        <taxon>Rhodobacterales</taxon>
        <taxon>Roseobacteraceae</taxon>
        <taxon>Roseovarius</taxon>
    </lineage>
</organism>
<dbReference type="EMBL" id="CP034348">
    <property type="protein sequence ID" value="QGX99781.1"/>
    <property type="molecule type" value="Genomic_DNA"/>
</dbReference>
<evidence type="ECO:0000256" key="1">
    <source>
        <dbReference type="SAM" id="SignalP"/>
    </source>
</evidence>
<evidence type="ECO:0000313" key="3">
    <source>
        <dbReference type="Proteomes" id="UP000428330"/>
    </source>
</evidence>
<feature type="chain" id="PRO_5026075105" evidence="1">
    <location>
        <begin position="20"/>
        <end position="117"/>
    </location>
</feature>
<dbReference type="AlphaFoldDB" id="A0A6I6IVY2"/>
<gene>
    <name evidence="2" type="ORF">EI983_16510</name>
</gene>
<reference evidence="3" key="1">
    <citation type="submission" date="2018-12" db="EMBL/GenBank/DDBJ databases">
        <title>Complete genome sequence of Roseovarius sp. MME-070.</title>
        <authorList>
            <person name="Nam Y.-D."/>
            <person name="Kang J."/>
            <person name="Chung W.-H."/>
            <person name="Park Y.S."/>
        </authorList>
    </citation>
    <scope>NUCLEOTIDE SEQUENCE [LARGE SCALE GENOMIC DNA]</scope>
    <source>
        <strain evidence="3">MME-070</strain>
    </source>
</reference>
<name>A0A6I6IVY2_9RHOB</name>
<evidence type="ECO:0000313" key="2">
    <source>
        <dbReference type="EMBL" id="QGX99781.1"/>
    </source>
</evidence>
<keyword evidence="3" id="KW-1185">Reference proteome</keyword>
<keyword evidence="1" id="KW-0732">Signal</keyword>
<feature type="signal peptide" evidence="1">
    <location>
        <begin position="1"/>
        <end position="19"/>
    </location>
</feature>
<dbReference type="OrthoDB" id="7874348at2"/>
<dbReference type="Proteomes" id="UP000428330">
    <property type="component" value="Chromosome"/>
</dbReference>
<dbReference type="KEGG" id="rom:EI983_16510"/>